<dbReference type="AlphaFoldDB" id="A0A699S775"/>
<feature type="compositionally biased region" description="Polar residues" evidence="1">
    <location>
        <begin position="39"/>
        <end position="49"/>
    </location>
</feature>
<evidence type="ECO:0000256" key="1">
    <source>
        <dbReference type="SAM" id="MobiDB-lite"/>
    </source>
</evidence>
<gene>
    <name evidence="2" type="ORF">Tci_865281</name>
</gene>
<sequence>MVLPFLRLDDSESDTEMPEKHVSPAHHDAMPNRWRSKVASRSSSHTTSTPKILIAPIIPAPSTVVAPSSEFPLAPVVS</sequence>
<feature type="compositionally biased region" description="Basic and acidic residues" evidence="1">
    <location>
        <begin position="17"/>
        <end position="30"/>
    </location>
</feature>
<comment type="caution">
    <text evidence="2">The sequence shown here is derived from an EMBL/GenBank/DDBJ whole genome shotgun (WGS) entry which is preliminary data.</text>
</comment>
<feature type="non-terminal residue" evidence="2">
    <location>
        <position position="78"/>
    </location>
</feature>
<feature type="region of interest" description="Disordered" evidence="1">
    <location>
        <begin position="1"/>
        <end position="49"/>
    </location>
</feature>
<evidence type="ECO:0000313" key="2">
    <source>
        <dbReference type="EMBL" id="GFC93311.1"/>
    </source>
</evidence>
<reference evidence="2" key="1">
    <citation type="journal article" date="2019" name="Sci. Rep.">
        <title>Draft genome of Tanacetum cinerariifolium, the natural source of mosquito coil.</title>
        <authorList>
            <person name="Yamashiro T."/>
            <person name="Shiraishi A."/>
            <person name="Satake H."/>
            <person name="Nakayama K."/>
        </authorList>
    </citation>
    <scope>NUCLEOTIDE SEQUENCE</scope>
</reference>
<proteinExistence type="predicted"/>
<protein>
    <submittedName>
        <fullName evidence="2">Uncharacterized protein</fullName>
    </submittedName>
</protein>
<name>A0A699S775_TANCI</name>
<organism evidence="2">
    <name type="scientific">Tanacetum cinerariifolium</name>
    <name type="common">Dalmatian daisy</name>
    <name type="synonym">Chrysanthemum cinerariifolium</name>
    <dbReference type="NCBI Taxonomy" id="118510"/>
    <lineage>
        <taxon>Eukaryota</taxon>
        <taxon>Viridiplantae</taxon>
        <taxon>Streptophyta</taxon>
        <taxon>Embryophyta</taxon>
        <taxon>Tracheophyta</taxon>
        <taxon>Spermatophyta</taxon>
        <taxon>Magnoliopsida</taxon>
        <taxon>eudicotyledons</taxon>
        <taxon>Gunneridae</taxon>
        <taxon>Pentapetalae</taxon>
        <taxon>asterids</taxon>
        <taxon>campanulids</taxon>
        <taxon>Asterales</taxon>
        <taxon>Asteraceae</taxon>
        <taxon>Asteroideae</taxon>
        <taxon>Anthemideae</taxon>
        <taxon>Anthemidinae</taxon>
        <taxon>Tanacetum</taxon>
    </lineage>
</organism>
<dbReference type="EMBL" id="BKCJ011142553">
    <property type="protein sequence ID" value="GFC93311.1"/>
    <property type="molecule type" value="Genomic_DNA"/>
</dbReference>
<accession>A0A699S775</accession>